<organism evidence="3 4">
    <name type="scientific">Mogibacterium kristiansenii</name>
    <dbReference type="NCBI Taxonomy" id="2606708"/>
    <lineage>
        <taxon>Bacteria</taxon>
        <taxon>Bacillati</taxon>
        <taxon>Bacillota</taxon>
        <taxon>Clostridia</taxon>
        <taxon>Peptostreptococcales</taxon>
        <taxon>Anaerovoracaceae</taxon>
        <taxon>Mogibacterium</taxon>
    </lineage>
</organism>
<dbReference type="AlphaFoldDB" id="A0A6N7XG84"/>
<gene>
    <name evidence="3" type="ORF">FYJ65_00925</name>
</gene>
<keyword evidence="4" id="KW-1185">Reference proteome</keyword>
<evidence type="ECO:0000313" key="3">
    <source>
        <dbReference type="EMBL" id="MST69914.1"/>
    </source>
</evidence>
<dbReference type="Gene3D" id="3.40.50.970">
    <property type="match status" value="1"/>
</dbReference>
<comment type="caution">
    <text evidence="3">The sequence shown here is derived from an EMBL/GenBank/DDBJ whole genome shotgun (WGS) entry which is preliminary data.</text>
</comment>
<dbReference type="Proteomes" id="UP000469424">
    <property type="component" value="Unassembled WGS sequence"/>
</dbReference>
<evidence type="ECO:0000313" key="4">
    <source>
        <dbReference type="Proteomes" id="UP000469424"/>
    </source>
</evidence>
<accession>A0A6N7XG84</accession>
<dbReference type="InterPro" id="IPR011766">
    <property type="entry name" value="TPP_enzyme_TPP-bd"/>
</dbReference>
<dbReference type="GO" id="GO:0045333">
    <property type="term" value="P:cellular respiration"/>
    <property type="evidence" value="ECO:0007669"/>
    <property type="project" value="UniProtKB-ARBA"/>
</dbReference>
<dbReference type="InterPro" id="IPR029061">
    <property type="entry name" value="THDP-binding"/>
</dbReference>
<dbReference type="Pfam" id="PF02775">
    <property type="entry name" value="TPP_enzyme_C"/>
    <property type="match status" value="1"/>
</dbReference>
<name>A0A6N7XG84_9FIRM</name>
<evidence type="ECO:0000256" key="1">
    <source>
        <dbReference type="ARBA" id="ARBA00023002"/>
    </source>
</evidence>
<dbReference type="InterPro" id="IPR051457">
    <property type="entry name" value="2-oxoacid:Fd_oxidoreductase"/>
</dbReference>
<dbReference type="EMBL" id="VUNA01000001">
    <property type="protein sequence ID" value="MST69914.1"/>
    <property type="molecule type" value="Genomic_DNA"/>
</dbReference>
<dbReference type="PANTHER" id="PTHR48084">
    <property type="entry name" value="2-OXOGLUTARATE OXIDOREDUCTASE SUBUNIT KORB-RELATED"/>
    <property type="match status" value="1"/>
</dbReference>
<dbReference type="RefSeq" id="WP_154553468.1">
    <property type="nucleotide sequence ID" value="NZ_VUNA01000001.1"/>
</dbReference>
<feature type="domain" description="Thiamine pyrophosphate enzyme TPP-binding" evidence="2">
    <location>
        <begin position="56"/>
        <end position="206"/>
    </location>
</feature>
<proteinExistence type="predicted"/>
<evidence type="ECO:0000259" key="2">
    <source>
        <dbReference type="Pfam" id="PF02775"/>
    </source>
</evidence>
<keyword evidence="1" id="KW-0560">Oxidoreductase</keyword>
<reference evidence="3 4" key="1">
    <citation type="submission" date="2019-08" db="EMBL/GenBank/DDBJ databases">
        <title>In-depth cultivation of the pig gut microbiome towards novel bacterial diversity and tailored functional studies.</title>
        <authorList>
            <person name="Wylensek D."/>
            <person name="Hitch T.C.A."/>
            <person name="Clavel T."/>
        </authorList>
    </citation>
    <scope>NUCLEOTIDE SEQUENCE [LARGE SCALE GENOMIC DNA]</scope>
    <source>
        <strain evidence="3 4">WCA-MUC-591-APC-4B</strain>
    </source>
</reference>
<dbReference type="GO" id="GO:0030976">
    <property type="term" value="F:thiamine pyrophosphate binding"/>
    <property type="evidence" value="ECO:0007669"/>
    <property type="project" value="InterPro"/>
</dbReference>
<dbReference type="GO" id="GO:0016625">
    <property type="term" value="F:oxidoreductase activity, acting on the aldehyde or oxo group of donors, iron-sulfur protein as acceptor"/>
    <property type="evidence" value="ECO:0007669"/>
    <property type="project" value="UniProtKB-ARBA"/>
</dbReference>
<sequence length="241" mass="26208">MATKKAPELFYDESRFCGGCGHGIFNRILAEVLEEMDIVSDTIICSDIGCNHQFQFWMNVDAIVPPHGKMGAALTAMKRVRPDKNILTIAGDGGAYAIGLGETTSAALRNENVTMFVMNNTVFGMTGGQLAPTTMIGQKTASTPAGRNFVDNGENTDVFKLMKGMDIAYLARTSVTSPANINRTKKAVRKAIEKQQAGKGFSLVEVLVPCPTNWHMSPVDSMKHIDEVVSKVYELGEVIDR</sequence>
<dbReference type="SUPFAM" id="SSF52518">
    <property type="entry name" value="Thiamin diphosphate-binding fold (THDP-binding)"/>
    <property type="match status" value="1"/>
</dbReference>
<protein>
    <submittedName>
        <fullName evidence="3">2-oxoglutarate oxidoreductase</fullName>
    </submittedName>
</protein>
<dbReference type="PANTHER" id="PTHR48084:SF3">
    <property type="entry name" value="SUBUNIT OF PYRUVATE:FLAVODOXIN OXIDOREDUCTASE"/>
    <property type="match status" value="1"/>
</dbReference>